<dbReference type="eggNOG" id="ENOG502SV87">
    <property type="taxonomic scope" value="Eukaryota"/>
</dbReference>
<evidence type="ECO:0000256" key="7">
    <source>
        <dbReference type="ARBA" id="ARBA00023170"/>
    </source>
</evidence>
<dbReference type="AlphaFoldDB" id="B0W2C1"/>
<keyword evidence="4 12" id="KW-0552">Olfaction</keyword>
<dbReference type="Proteomes" id="UP000002320">
    <property type="component" value="Unassembled WGS sequence"/>
</dbReference>
<evidence type="ECO:0000313" key="15">
    <source>
        <dbReference type="Proteomes" id="UP000002320"/>
    </source>
</evidence>
<evidence type="ECO:0000256" key="5">
    <source>
        <dbReference type="ARBA" id="ARBA00022989"/>
    </source>
</evidence>
<proteinExistence type="inferred from homology"/>
<feature type="transmembrane region" description="Helical" evidence="12">
    <location>
        <begin position="246"/>
        <end position="269"/>
    </location>
</feature>
<dbReference type="InParanoid" id="B0W2C1"/>
<evidence type="ECO:0000256" key="12">
    <source>
        <dbReference type="RuleBase" id="RU351113"/>
    </source>
</evidence>
<feature type="transmembrane region" description="Helical" evidence="12">
    <location>
        <begin position="165"/>
        <end position="187"/>
    </location>
</feature>
<evidence type="ECO:0000313" key="14">
    <source>
        <dbReference type="EnsemblMetazoa" id="CPIJ001224-PA"/>
    </source>
</evidence>
<comment type="subunit">
    <text evidence="11">Interacts with Orco. Complexes exist early in the endomembrane system in olfactory sensory neurons (OSNs), coupling these complexes to the conserved ciliary trafficking pathway.</text>
</comment>
<evidence type="ECO:0000256" key="1">
    <source>
        <dbReference type="ARBA" id="ARBA00004141"/>
    </source>
</evidence>
<feature type="transmembrane region" description="Helical" evidence="12">
    <location>
        <begin position="36"/>
        <end position="57"/>
    </location>
</feature>
<name>B0W2C1_CULQU</name>
<feature type="transmembrane region" description="Helical" evidence="12">
    <location>
        <begin position="281"/>
        <end position="302"/>
    </location>
</feature>
<evidence type="ECO:0000256" key="3">
    <source>
        <dbReference type="ARBA" id="ARBA00022692"/>
    </source>
</evidence>
<organism>
    <name type="scientific">Culex quinquefasciatus</name>
    <name type="common">Southern house mosquito</name>
    <name type="synonym">Culex pungens</name>
    <dbReference type="NCBI Taxonomy" id="7176"/>
    <lineage>
        <taxon>Eukaryota</taxon>
        <taxon>Metazoa</taxon>
        <taxon>Ecdysozoa</taxon>
        <taxon>Arthropoda</taxon>
        <taxon>Hexapoda</taxon>
        <taxon>Insecta</taxon>
        <taxon>Pterygota</taxon>
        <taxon>Neoptera</taxon>
        <taxon>Endopterygota</taxon>
        <taxon>Diptera</taxon>
        <taxon>Nematocera</taxon>
        <taxon>Culicoidea</taxon>
        <taxon>Culicidae</taxon>
        <taxon>Culicinae</taxon>
        <taxon>Culicini</taxon>
        <taxon>Culex</taxon>
        <taxon>Culex</taxon>
    </lineage>
</organism>
<keyword evidence="8 12" id="KW-0807">Transducer</keyword>
<dbReference type="Pfam" id="PF02949">
    <property type="entry name" value="7tm_6"/>
    <property type="match status" value="1"/>
</dbReference>
<evidence type="ECO:0000256" key="2">
    <source>
        <dbReference type="ARBA" id="ARBA00022606"/>
    </source>
</evidence>
<gene>
    <name evidence="14" type="primary">6032256</name>
    <name evidence="13" type="ORF">CpipJ_CPIJ001224</name>
</gene>
<evidence type="ECO:0000256" key="4">
    <source>
        <dbReference type="ARBA" id="ARBA00022725"/>
    </source>
</evidence>
<keyword evidence="3 12" id="KW-0812">Transmembrane</keyword>
<comment type="function">
    <text evidence="9">Odorant receptor which mediates acceptance or avoidance behavior, depending on its substrates. The odorant receptor repertoire encodes a large collection of odor stimuli that vary widely in identity, intensity, and duration. May form a complex with Orco to form odorant-sensing units, providing sensitive and prolonged odorant signaling and calcium permeability.</text>
</comment>
<keyword evidence="5 12" id="KW-1133">Transmembrane helix</keyword>
<dbReference type="EnsemblMetazoa" id="CPIJ001224-RA">
    <property type="protein sequence ID" value="CPIJ001224-PA"/>
    <property type="gene ID" value="CPIJ001224"/>
</dbReference>
<dbReference type="KEGG" id="cqu:CpipJ_CPIJ001224"/>
<dbReference type="PANTHER" id="PTHR21137:SF37">
    <property type="entry name" value="ODORANT RECEPTOR 46A, ISOFORM B-RELATED"/>
    <property type="match status" value="1"/>
</dbReference>
<protein>
    <recommendedName>
        <fullName evidence="12">Odorant receptor</fullName>
    </recommendedName>
</protein>
<dbReference type="STRING" id="7176.B0W2C1"/>
<reference evidence="14" key="2">
    <citation type="submission" date="2020-05" db="UniProtKB">
        <authorList>
            <consortium name="EnsemblMetazoa"/>
        </authorList>
    </citation>
    <scope>IDENTIFICATION</scope>
    <source>
        <strain evidence="14">JHB</strain>
    </source>
</reference>
<feature type="transmembrane region" description="Helical" evidence="12">
    <location>
        <begin position="123"/>
        <end position="145"/>
    </location>
</feature>
<dbReference type="OrthoDB" id="7757420at2759"/>
<dbReference type="VEuPathDB" id="VectorBase:CQUJHB020409"/>
<dbReference type="VEuPathDB" id="VectorBase:CPIJ001224"/>
<dbReference type="OMA" id="GCYFMFH"/>
<dbReference type="InterPro" id="IPR004117">
    <property type="entry name" value="7tm6_olfct_rcpt"/>
</dbReference>
<comment type="similarity">
    <text evidence="10">Belongs to the insect chemoreceptor superfamily. Heteromeric odorant receptor channel (TC 1.A.69) family. Or2a subfamily.</text>
</comment>
<dbReference type="HOGENOM" id="CLU_033399_6_3_1"/>
<reference evidence="13" key="1">
    <citation type="submission" date="2007-03" db="EMBL/GenBank/DDBJ databases">
        <title>Annotation of Culex pipiens quinquefasciatus.</title>
        <authorList>
            <consortium name="The Broad Institute Genome Sequencing Platform"/>
            <person name="Atkinson P.W."/>
            <person name="Hemingway J."/>
            <person name="Christensen B.M."/>
            <person name="Higgs S."/>
            <person name="Kodira C."/>
            <person name="Hannick L."/>
            <person name="Megy K."/>
            <person name="O'Leary S."/>
            <person name="Pearson M."/>
            <person name="Haas B.J."/>
            <person name="Mauceli E."/>
            <person name="Wortman J.R."/>
            <person name="Lee N.H."/>
            <person name="Guigo R."/>
            <person name="Stanke M."/>
            <person name="Alvarado L."/>
            <person name="Amedeo P."/>
            <person name="Antoine C.H."/>
            <person name="Arensburger P."/>
            <person name="Bidwell S.L."/>
            <person name="Crawford M."/>
            <person name="Camaro F."/>
            <person name="Devon K."/>
            <person name="Engels R."/>
            <person name="Hammond M."/>
            <person name="Howarth C."/>
            <person name="Koehrsen M."/>
            <person name="Lawson D."/>
            <person name="Montgomery P."/>
            <person name="Nene V."/>
            <person name="Nusbaum C."/>
            <person name="Puiu D."/>
            <person name="Romero-Severson J."/>
            <person name="Severson D.W."/>
            <person name="Shumway M."/>
            <person name="Sisk P."/>
            <person name="Stolte C."/>
            <person name="Zeng Q."/>
            <person name="Eisenstadt E."/>
            <person name="Fraser-Liggett C."/>
            <person name="Strausberg R."/>
            <person name="Galagan J."/>
            <person name="Birren B."/>
            <person name="Collins F.H."/>
        </authorList>
    </citation>
    <scope>NUCLEOTIDE SEQUENCE [LARGE SCALE GENOMIC DNA]</scope>
    <source>
        <strain evidence="13">JHB</strain>
    </source>
</reference>
<comment type="caution">
    <text evidence="12">Lacks conserved residue(s) required for the propagation of feature annotation.</text>
</comment>
<evidence type="ECO:0000256" key="11">
    <source>
        <dbReference type="ARBA" id="ARBA00038679"/>
    </source>
</evidence>
<evidence type="ECO:0000256" key="6">
    <source>
        <dbReference type="ARBA" id="ARBA00023136"/>
    </source>
</evidence>
<dbReference type="GO" id="GO:0005549">
    <property type="term" value="F:odorant binding"/>
    <property type="evidence" value="ECO:0007669"/>
    <property type="project" value="InterPro"/>
</dbReference>
<dbReference type="GO" id="GO:0004984">
    <property type="term" value="F:olfactory receptor activity"/>
    <property type="evidence" value="ECO:0007669"/>
    <property type="project" value="InterPro"/>
</dbReference>
<dbReference type="GO" id="GO:0007165">
    <property type="term" value="P:signal transduction"/>
    <property type="evidence" value="ECO:0007669"/>
    <property type="project" value="UniProtKB-KW"/>
</dbReference>
<accession>B0W2C1</accession>
<sequence length="384" mass="45411">MESTKPLITSVRVTLWIYRCFGIWRENNQRSWYRTYRWIFTVPFLYLYLLSMVIGAFKKNSEQLWKDDLFILLTEFAMLVKTVSTYHNFEEIVKLFNISVSKYFSPMHERKQRSILQNLNQILMSYFIISLLTAFTTSIHIFQGNYKLPTFSWFFGIPYGPDHPLNYYLIAYYQVFGMIVHCMLNVAGDIQIAYMLATVGIQLEQLERSFTGLSRIVFRDNRQREFCRCITHYQRVRRFAKQVERIYSAPVFVQFCVSGITMCATAFRLSTISITPDNQPLIIATAMYLCSMMVEIYLPCYYGNEIILKGQRLTNSLYSCEWYRLDRKFRRYILLLMTLTNGKSITVRAGCFFRCNLQLFTTTLNSAYSLFAVLQHTLNYKDNS</sequence>
<dbReference type="EMBL" id="DS231826">
    <property type="protein sequence ID" value="EDS28736.1"/>
    <property type="molecule type" value="Genomic_DNA"/>
</dbReference>
<keyword evidence="15" id="KW-1185">Reference proteome</keyword>
<comment type="subcellular location">
    <subcellularLocation>
        <location evidence="12">Cell membrane</location>
        <topology evidence="12">Multi-pass membrane protein</topology>
    </subcellularLocation>
    <subcellularLocation>
        <location evidence="1">Membrane</location>
        <topology evidence="1">Multi-pass membrane protein</topology>
    </subcellularLocation>
</comment>
<evidence type="ECO:0000256" key="8">
    <source>
        <dbReference type="ARBA" id="ARBA00023224"/>
    </source>
</evidence>
<evidence type="ECO:0000256" key="9">
    <source>
        <dbReference type="ARBA" id="ARBA00037764"/>
    </source>
</evidence>
<keyword evidence="2 12" id="KW-0716">Sensory transduction</keyword>
<evidence type="ECO:0000256" key="10">
    <source>
        <dbReference type="ARBA" id="ARBA00037946"/>
    </source>
</evidence>
<keyword evidence="7 12" id="KW-0675">Receptor</keyword>
<dbReference type="PANTHER" id="PTHR21137">
    <property type="entry name" value="ODORANT RECEPTOR"/>
    <property type="match status" value="1"/>
</dbReference>
<dbReference type="FunCoup" id="B0W2C1">
    <property type="interactions" value="28"/>
</dbReference>
<dbReference type="GO" id="GO:0005886">
    <property type="term" value="C:plasma membrane"/>
    <property type="evidence" value="ECO:0007669"/>
    <property type="project" value="UniProtKB-SubCell"/>
</dbReference>
<evidence type="ECO:0000313" key="13">
    <source>
        <dbReference type="EMBL" id="EDS28736.1"/>
    </source>
</evidence>
<keyword evidence="6 12" id="KW-0472">Membrane</keyword>